<organism evidence="16 17">
    <name type="scientific">Novosphingobium umbonatum</name>
    <dbReference type="NCBI Taxonomy" id="1908524"/>
    <lineage>
        <taxon>Bacteria</taxon>
        <taxon>Pseudomonadati</taxon>
        <taxon>Pseudomonadota</taxon>
        <taxon>Alphaproteobacteria</taxon>
        <taxon>Sphingomonadales</taxon>
        <taxon>Sphingomonadaceae</taxon>
        <taxon>Novosphingobium</taxon>
    </lineage>
</organism>
<keyword evidence="10 11" id="KW-0998">Cell outer membrane</keyword>
<proteinExistence type="inferred from homology"/>
<dbReference type="GO" id="GO:0009279">
    <property type="term" value="C:cell outer membrane"/>
    <property type="evidence" value="ECO:0007669"/>
    <property type="project" value="UniProtKB-SubCell"/>
</dbReference>
<evidence type="ECO:0000313" key="17">
    <source>
        <dbReference type="Proteomes" id="UP000282837"/>
    </source>
</evidence>
<evidence type="ECO:0000256" key="6">
    <source>
        <dbReference type="ARBA" id="ARBA00023004"/>
    </source>
</evidence>
<evidence type="ECO:0000313" key="16">
    <source>
        <dbReference type="EMBL" id="RVU02286.1"/>
    </source>
</evidence>
<keyword evidence="7" id="KW-0406">Ion transport</keyword>
<evidence type="ECO:0000256" key="3">
    <source>
        <dbReference type="ARBA" id="ARBA00022452"/>
    </source>
</evidence>
<evidence type="ECO:0000256" key="4">
    <source>
        <dbReference type="ARBA" id="ARBA00022496"/>
    </source>
</evidence>
<evidence type="ECO:0000256" key="13">
    <source>
        <dbReference type="SAM" id="SignalP"/>
    </source>
</evidence>
<evidence type="ECO:0000256" key="5">
    <source>
        <dbReference type="ARBA" id="ARBA00022692"/>
    </source>
</evidence>
<evidence type="ECO:0000256" key="2">
    <source>
        <dbReference type="ARBA" id="ARBA00022448"/>
    </source>
</evidence>
<evidence type="ECO:0000256" key="10">
    <source>
        <dbReference type="ARBA" id="ARBA00023237"/>
    </source>
</evidence>
<gene>
    <name evidence="16" type="ORF">EOE18_17385</name>
</gene>
<dbReference type="Proteomes" id="UP000282837">
    <property type="component" value="Unassembled WGS sequence"/>
</dbReference>
<keyword evidence="6" id="KW-0408">Iron</keyword>
<dbReference type="OrthoDB" id="7614057at2"/>
<feature type="domain" description="TonB-dependent receptor-like beta-barrel" evidence="14">
    <location>
        <begin position="269"/>
        <end position="697"/>
    </location>
</feature>
<comment type="subcellular location">
    <subcellularLocation>
        <location evidence="1 11">Cell outer membrane</location>
        <topology evidence="1 11">Multi-pass membrane protein</topology>
    </subcellularLocation>
</comment>
<evidence type="ECO:0000256" key="8">
    <source>
        <dbReference type="ARBA" id="ARBA00023077"/>
    </source>
</evidence>
<dbReference type="RefSeq" id="WP_127711881.1">
    <property type="nucleotide sequence ID" value="NZ_SACO01000022.1"/>
</dbReference>
<reference evidence="16 17" key="1">
    <citation type="submission" date="2019-01" db="EMBL/GenBank/DDBJ databases">
        <authorList>
            <person name="Chen W.-M."/>
        </authorList>
    </citation>
    <scope>NUCLEOTIDE SEQUENCE [LARGE SCALE GENOMIC DNA]</scope>
    <source>
        <strain evidence="16 17">FSY-9</strain>
    </source>
</reference>
<dbReference type="EMBL" id="SACO01000022">
    <property type="protein sequence ID" value="RVU02286.1"/>
    <property type="molecule type" value="Genomic_DNA"/>
</dbReference>
<dbReference type="GO" id="GO:0006826">
    <property type="term" value="P:iron ion transport"/>
    <property type="evidence" value="ECO:0007669"/>
    <property type="project" value="UniProtKB-KW"/>
</dbReference>
<dbReference type="Pfam" id="PF00593">
    <property type="entry name" value="TonB_dep_Rec_b-barrel"/>
    <property type="match status" value="1"/>
</dbReference>
<evidence type="ECO:0000259" key="14">
    <source>
        <dbReference type="Pfam" id="PF00593"/>
    </source>
</evidence>
<feature type="signal peptide" evidence="13">
    <location>
        <begin position="1"/>
        <end position="25"/>
    </location>
</feature>
<keyword evidence="3 11" id="KW-1134">Transmembrane beta strand</keyword>
<dbReference type="InterPro" id="IPR000531">
    <property type="entry name" value="Beta-barrel_TonB"/>
</dbReference>
<keyword evidence="8 12" id="KW-0798">TonB box</keyword>
<keyword evidence="2 11" id="KW-0813">Transport</keyword>
<evidence type="ECO:0000256" key="7">
    <source>
        <dbReference type="ARBA" id="ARBA00023065"/>
    </source>
</evidence>
<evidence type="ECO:0000256" key="1">
    <source>
        <dbReference type="ARBA" id="ARBA00004571"/>
    </source>
</evidence>
<dbReference type="PANTHER" id="PTHR32552:SF81">
    <property type="entry name" value="TONB-DEPENDENT OUTER MEMBRANE RECEPTOR"/>
    <property type="match status" value="1"/>
</dbReference>
<keyword evidence="17" id="KW-1185">Reference proteome</keyword>
<dbReference type="Pfam" id="PF07715">
    <property type="entry name" value="Plug"/>
    <property type="match status" value="1"/>
</dbReference>
<keyword evidence="4" id="KW-0410">Iron transport</keyword>
<keyword evidence="13" id="KW-0732">Signal</keyword>
<evidence type="ECO:0000256" key="12">
    <source>
        <dbReference type="RuleBase" id="RU003357"/>
    </source>
</evidence>
<dbReference type="InterPro" id="IPR012910">
    <property type="entry name" value="Plug_dom"/>
</dbReference>
<dbReference type="PROSITE" id="PS52016">
    <property type="entry name" value="TONB_DEPENDENT_REC_3"/>
    <property type="match status" value="1"/>
</dbReference>
<evidence type="ECO:0008006" key="18">
    <source>
        <dbReference type="Google" id="ProtNLM"/>
    </source>
</evidence>
<dbReference type="InterPro" id="IPR036942">
    <property type="entry name" value="Beta-barrel_TonB_sf"/>
</dbReference>
<sequence length="733" mass="79145">MIDTRIFLFAGTAMMAGAIPGAAWAQAAPKGSGLQEIIVTAQRTESAAQKTPIALTIYTGSDLANQGVNNVAALAAVDPSVNFTSNNGTAYVAIRGIASTDTTEIGDPSVPVARDGFFTNRPYSLQLGMYDLARVEVLKGPQGTLNGRNSTGGLVSIITNRPGKTIGGYGSAEVGNFGAFNGEMGVNLAFSDMVQARVSGVFRHHDSYRFRTGINQGGNDENGASIRAQLAVQPTTGLKLWGSYQHDGIDELGPVVFKAPIKTMPDFGNAHQFPGFTPVYNKVQADRFRWEMTYDQLPLDATLVYSGGYESLTYNHALDGTDPAFGYPATRQFRNSEMPKTWNHEVRISTPAERKFSIQGGYFNFREHSVIDNGIINLDCVGAFAPGGPLNNLCQAGVYGIHFNFDVVSKSQAAFGQAALRLTDQLRLSAGARYTWDDKVRTGTNMTFLKALASPFIGAPASITSGDGTLHDQQPSYHLGLDYTPGAGTMVYAKFDTGYKSGGFNTATTGVTTYQPEKVKTFEIGTKNRFAGNTLQFNASAFYTIYTNYQANQIANNLLQVFNTGGARIYGAEAQFTALVSQATRIDLNAAWLHTAFDNGITVSEGSNTNNAVNRNIGGNMLPNAPSFVLGGAVEQSFALGSGKVKMRVDGKYSSKFYYTVFNDADTRSGAYFLGNASMTYAPDNGVWQVQLFIRNLTDKVVLSRAIRNFNSNTNEYEFQAPRTFGLRGGFKF</sequence>
<evidence type="ECO:0000256" key="11">
    <source>
        <dbReference type="PROSITE-ProRule" id="PRU01360"/>
    </source>
</evidence>
<evidence type="ECO:0000259" key="15">
    <source>
        <dbReference type="Pfam" id="PF07715"/>
    </source>
</evidence>
<name>A0A437MXD9_9SPHN</name>
<keyword evidence="9 11" id="KW-0472">Membrane</keyword>
<keyword evidence="5 11" id="KW-0812">Transmembrane</keyword>
<protein>
    <recommendedName>
        <fullName evidence="18">TonB-dependent receptor</fullName>
    </recommendedName>
</protein>
<evidence type="ECO:0000256" key="9">
    <source>
        <dbReference type="ARBA" id="ARBA00023136"/>
    </source>
</evidence>
<feature type="domain" description="TonB-dependent receptor plug" evidence="15">
    <location>
        <begin position="48"/>
        <end position="153"/>
    </location>
</feature>
<comment type="similarity">
    <text evidence="11 12">Belongs to the TonB-dependent receptor family.</text>
</comment>
<accession>A0A437MXD9</accession>
<feature type="chain" id="PRO_5019146485" description="TonB-dependent receptor" evidence="13">
    <location>
        <begin position="26"/>
        <end position="733"/>
    </location>
</feature>
<comment type="caution">
    <text evidence="16">The sequence shown here is derived from an EMBL/GenBank/DDBJ whole genome shotgun (WGS) entry which is preliminary data.</text>
</comment>
<dbReference type="AlphaFoldDB" id="A0A437MXD9"/>
<dbReference type="PANTHER" id="PTHR32552">
    <property type="entry name" value="FERRICHROME IRON RECEPTOR-RELATED"/>
    <property type="match status" value="1"/>
</dbReference>
<dbReference type="Gene3D" id="2.40.170.20">
    <property type="entry name" value="TonB-dependent receptor, beta-barrel domain"/>
    <property type="match status" value="1"/>
</dbReference>
<dbReference type="InterPro" id="IPR039426">
    <property type="entry name" value="TonB-dep_rcpt-like"/>
</dbReference>
<dbReference type="SUPFAM" id="SSF56935">
    <property type="entry name" value="Porins"/>
    <property type="match status" value="1"/>
</dbReference>